<dbReference type="Proteomes" id="UP000188243">
    <property type="component" value="Chromosome"/>
</dbReference>
<dbReference type="SUPFAM" id="SSF49265">
    <property type="entry name" value="Fibronectin type III"/>
    <property type="match status" value="1"/>
</dbReference>
<dbReference type="Gene3D" id="2.60.40.10">
    <property type="entry name" value="Immunoglobulins"/>
    <property type="match status" value="3"/>
</dbReference>
<dbReference type="InterPro" id="IPR024079">
    <property type="entry name" value="MetalloPept_cat_dom_sf"/>
</dbReference>
<dbReference type="AlphaFoldDB" id="A0A1Q2GUT5"/>
<keyword evidence="1" id="KW-0732">Signal</keyword>
<proteinExistence type="predicted"/>
<dbReference type="SUPFAM" id="SSF55486">
    <property type="entry name" value="Metalloproteases ('zincins'), catalytic domain"/>
    <property type="match status" value="1"/>
</dbReference>
<gene>
    <name evidence="2" type="ORF">B0W48_03170</name>
</gene>
<accession>A0A1Q2GUT5</accession>
<dbReference type="KEGG" id="paln:B0W48_03170"/>
<evidence type="ECO:0000313" key="3">
    <source>
        <dbReference type="Proteomes" id="UP000188243"/>
    </source>
</evidence>
<evidence type="ECO:0000256" key="1">
    <source>
        <dbReference type="SAM" id="SignalP"/>
    </source>
</evidence>
<dbReference type="InterPro" id="IPR036116">
    <property type="entry name" value="FN3_sf"/>
</dbReference>
<name>A0A1Q2GUT5_9GAMM</name>
<dbReference type="GO" id="GO:0008237">
    <property type="term" value="F:metallopeptidase activity"/>
    <property type="evidence" value="ECO:0007669"/>
    <property type="project" value="InterPro"/>
</dbReference>
<dbReference type="RefSeq" id="WP_077535606.1">
    <property type="nucleotide sequence ID" value="NZ_CP019628.1"/>
</dbReference>
<dbReference type="Pfam" id="PF13688">
    <property type="entry name" value="Reprolysin_5"/>
    <property type="match status" value="1"/>
</dbReference>
<dbReference type="STRING" id="247523.B0W48_03170"/>
<feature type="chain" id="PRO_5013066334" description="Fibronectin type-III domain-containing protein" evidence="1">
    <location>
        <begin position="23"/>
        <end position="672"/>
    </location>
</feature>
<organism evidence="2 3">
    <name type="scientific">Pseudoalteromonas aliena</name>
    <dbReference type="NCBI Taxonomy" id="247523"/>
    <lineage>
        <taxon>Bacteria</taxon>
        <taxon>Pseudomonadati</taxon>
        <taxon>Pseudomonadota</taxon>
        <taxon>Gammaproteobacteria</taxon>
        <taxon>Alteromonadales</taxon>
        <taxon>Pseudoalteromonadaceae</taxon>
        <taxon>Pseudoalteromonas</taxon>
    </lineage>
</organism>
<dbReference type="Gene3D" id="3.40.390.10">
    <property type="entry name" value="Collagenase (Catalytic Domain)"/>
    <property type="match status" value="1"/>
</dbReference>
<dbReference type="EMBL" id="CP019628">
    <property type="protein sequence ID" value="AQP98883.1"/>
    <property type="molecule type" value="Genomic_DNA"/>
</dbReference>
<evidence type="ECO:0008006" key="4">
    <source>
        <dbReference type="Google" id="ProtNLM"/>
    </source>
</evidence>
<sequence>MNKIKKAIFSVSLLALTNQVVADEYFELFTKPAPSSFYNVDQETIANNEKIIFNGIYNQNISDHLSSGSHISVDFFDKKVSYKINKILTKEQNRTSFLGSSTNSDDNIAISQVNGEISGSLYYQGTLYKLRTTPQGNTLVIKVPSENLIDHSPSYIEYYSDDILNKNYEQYDTSVVDSASEFTVVVAYTADFVASAGNIPAYMDLLETETNASFANSGVNTSVSIVHSYQTNYQDSGNFSTDRDYFAEKSNPESKELRRLRDEHHADLMIVLTGNNYAFCGIATEIGATANTAIAFARESCATGYYSFAHEIGHLFGARHIISQDNNSIPFSYGHGYCNVTENTWRTVMAYRCPNGTGGNRNLHWSTPLVRINGEVTGTAELKNNARVLNVRANTIANFRQTPLATPNTPTAKVNGNIVSVDWSDVPRATSYKLAIKHNNGSWTDYNYSASSSFISWSNLNPGSRQFRVKACKSGTCYSPSGISNIVTNPEPAPVPLPAPNTPTASVSGNNVYVDWNDVTNADSYMVAIKFNNNAWTDYKYSANSSYISWSNVDPGSRQFRVKACKAGSCYSASVSSNIVITPHNSALPAPSTPTASVNGNTISVNWNDVPGAESYMLSIQYNNTWTDFKYSATTSSISWSNLGSGSRKYRVKACKAGVCYSSSNASNTVRN</sequence>
<protein>
    <recommendedName>
        <fullName evidence="4">Fibronectin type-III domain-containing protein</fullName>
    </recommendedName>
</protein>
<feature type="signal peptide" evidence="1">
    <location>
        <begin position="1"/>
        <end position="22"/>
    </location>
</feature>
<dbReference type="InterPro" id="IPR013783">
    <property type="entry name" value="Ig-like_fold"/>
</dbReference>
<evidence type="ECO:0000313" key="2">
    <source>
        <dbReference type="EMBL" id="AQP98883.1"/>
    </source>
</evidence>
<reference evidence="2 3" key="1">
    <citation type="submission" date="2017-02" db="EMBL/GenBank/DDBJ databases">
        <title>Complete genome sequence of the cold-active Pseudoalteromonas aliena strain EH1 isolated from Arctic seawater.</title>
        <authorList>
            <person name="Kim E."/>
            <person name="Heo E."/>
            <person name="Kim H."/>
            <person name="Kim D."/>
        </authorList>
    </citation>
    <scope>NUCLEOTIDE SEQUENCE [LARGE SCALE GENOMIC DNA]</scope>
    <source>
        <strain evidence="2 3">EH1</strain>
    </source>
</reference>